<dbReference type="InterPro" id="IPR035681">
    <property type="entry name" value="ComA-like_MBL"/>
</dbReference>
<evidence type="ECO:0000256" key="4">
    <source>
        <dbReference type="ARBA" id="ARBA00022989"/>
    </source>
</evidence>
<dbReference type="CDD" id="cd07731">
    <property type="entry name" value="ComA-like_MBL-fold"/>
    <property type="match status" value="1"/>
</dbReference>
<evidence type="ECO:0000256" key="6">
    <source>
        <dbReference type="SAM" id="Phobius"/>
    </source>
</evidence>
<comment type="caution">
    <text evidence="8">The sequence shown here is derived from an EMBL/GenBank/DDBJ whole genome shotgun (WGS) entry which is preliminary data.</text>
</comment>
<dbReference type="Proteomes" id="UP000261080">
    <property type="component" value="Unassembled WGS sequence"/>
</dbReference>
<dbReference type="Gene3D" id="3.60.15.10">
    <property type="entry name" value="Ribonuclease Z/Hydroxyacylglutathione hydrolase-like"/>
    <property type="match status" value="1"/>
</dbReference>
<dbReference type="GO" id="GO:0005886">
    <property type="term" value="C:plasma membrane"/>
    <property type="evidence" value="ECO:0007669"/>
    <property type="project" value="UniProtKB-SubCell"/>
</dbReference>
<feature type="transmembrane region" description="Helical" evidence="6">
    <location>
        <begin position="369"/>
        <end position="390"/>
    </location>
</feature>
<feature type="transmembrane region" description="Helical" evidence="6">
    <location>
        <begin position="209"/>
        <end position="233"/>
    </location>
</feature>
<dbReference type="GO" id="GO:0030420">
    <property type="term" value="P:establishment of competence for transformation"/>
    <property type="evidence" value="ECO:0007669"/>
    <property type="project" value="InterPro"/>
</dbReference>
<dbReference type="NCBIfam" id="TIGR00361">
    <property type="entry name" value="ComEC_Rec2"/>
    <property type="match status" value="1"/>
</dbReference>
<dbReference type="Pfam" id="PF00753">
    <property type="entry name" value="Lactamase_B"/>
    <property type="match status" value="1"/>
</dbReference>
<evidence type="ECO:0000256" key="2">
    <source>
        <dbReference type="ARBA" id="ARBA00022475"/>
    </source>
</evidence>
<feature type="transmembrane region" description="Helical" evidence="6">
    <location>
        <begin position="254"/>
        <end position="273"/>
    </location>
</feature>
<keyword evidence="2" id="KW-1003">Cell membrane</keyword>
<dbReference type="InterPro" id="IPR036866">
    <property type="entry name" value="RibonucZ/Hydroxyglut_hydro"/>
</dbReference>
<comment type="subcellular location">
    <subcellularLocation>
        <location evidence="1">Cell membrane</location>
        <topology evidence="1">Multi-pass membrane protein</topology>
    </subcellularLocation>
</comment>
<feature type="transmembrane region" description="Helical" evidence="6">
    <location>
        <begin position="182"/>
        <end position="203"/>
    </location>
</feature>
<feature type="transmembrane region" description="Helical" evidence="6">
    <location>
        <begin position="313"/>
        <end position="332"/>
    </location>
</feature>
<dbReference type="InterPro" id="IPR001279">
    <property type="entry name" value="Metallo-B-lactamas"/>
</dbReference>
<dbReference type="InterPro" id="IPR004797">
    <property type="entry name" value="Competence_ComEC/Rec2"/>
</dbReference>
<name>A0A3E3K2A0_9FIRM</name>
<dbReference type="RefSeq" id="WP_053769630.1">
    <property type="nucleotide sequence ID" value="NZ_BAABYU010000001.1"/>
</dbReference>
<protein>
    <submittedName>
        <fullName evidence="8">DNA internalization-related competence protein ComEC/Rec2</fullName>
    </submittedName>
</protein>
<dbReference type="GeneID" id="97192238"/>
<dbReference type="SMART" id="SM00849">
    <property type="entry name" value="Lactamase_B"/>
    <property type="match status" value="1"/>
</dbReference>
<organism evidence="8 9">
    <name type="scientific">Sellimonas intestinalis</name>
    <dbReference type="NCBI Taxonomy" id="1653434"/>
    <lineage>
        <taxon>Bacteria</taxon>
        <taxon>Bacillati</taxon>
        <taxon>Bacillota</taxon>
        <taxon>Clostridia</taxon>
        <taxon>Lachnospirales</taxon>
        <taxon>Lachnospiraceae</taxon>
        <taxon>Sellimonas</taxon>
    </lineage>
</organism>
<accession>A0A3E3K2A0</accession>
<evidence type="ECO:0000313" key="9">
    <source>
        <dbReference type="Proteomes" id="UP000261080"/>
    </source>
</evidence>
<dbReference type="Pfam" id="PF13567">
    <property type="entry name" value="DUF4131"/>
    <property type="match status" value="1"/>
</dbReference>
<evidence type="ECO:0000259" key="7">
    <source>
        <dbReference type="SMART" id="SM00849"/>
    </source>
</evidence>
<proteinExistence type="predicted"/>
<dbReference type="EMBL" id="QVLX01000004">
    <property type="protein sequence ID" value="RGE87071.1"/>
    <property type="molecule type" value="Genomic_DNA"/>
</dbReference>
<dbReference type="NCBIfam" id="TIGR00360">
    <property type="entry name" value="ComEC_N-term"/>
    <property type="match status" value="1"/>
</dbReference>
<dbReference type="AlphaFoldDB" id="A0A3E3K2A0"/>
<dbReference type="InterPro" id="IPR004477">
    <property type="entry name" value="ComEC_N"/>
</dbReference>
<evidence type="ECO:0000256" key="1">
    <source>
        <dbReference type="ARBA" id="ARBA00004651"/>
    </source>
</evidence>
<feature type="transmembrane region" description="Helical" evidence="6">
    <location>
        <begin position="6"/>
        <end position="25"/>
    </location>
</feature>
<keyword evidence="3 6" id="KW-0812">Transmembrane</keyword>
<dbReference type="InterPro" id="IPR025405">
    <property type="entry name" value="DUF4131"/>
</dbReference>
<feature type="transmembrane region" description="Helical" evidence="6">
    <location>
        <begin position="338"/>
        <end position="362"/>
    </location>
</feature>
<dbReference type="InterPro" id="IPR052159">
    <property type="entry name" value="Competence_DNA_uptake"/>
</dbReference>
<dbReference type="SUPFAM" id="SSF56281">
    <property type="entry name" value="Metallo-hydrolase/oxidoreductase"/>
    <property type="match status" value="1"/>
</dbReference>
<feature type="transmembrane region" description="Helical" evidence="6">
    <location>
        <begin position="279"/>
        <end position="301"/>
    </location>
</feature>
<evidence type="ECO:0000256" key="5">
    <source>
        <dbReference type="ARBA" id="ARBA00023136"/>
    </source>
</evidence>
<feature type="transmembrane region" description="Helical" evidence="6">
    <location>
        <begin position="410"/>
        <end position="428"/>
    </location>
</feature>
<keyword evidence="5 6" id="KW-0472">Membrane</keyword>
<dbReference type="PANTHER" id="PTHR30619:SF1">
    <property type="entry name" value="RECOMBINATION PROTEIN 2"/>
    <property type="match status" value="1"/>
</dbReference>
<keyword evidence="9" id="KW-1185">Reference proteome</keyword>
<sequence length="725" mass="80258">MKNRPLVMICLVFLMIRYVIFWVGAKEELPPEVLRMDGETVRVTGQIYKREQREKGPTWYLRSEDRGYIVYSSTWSGYKIGNTITVTGTFQLFERPSNPGAFDSRSYYLNQKICGRILPESIEVNDTTIQYGKEWLARLREQWKDELLTRMGDEGAVLSGILLGDKSGLEPETKELYQKNGIAHLLAVSGLHVSFIGLMLYRLMRKAGAPFLAGALVGTLILFPYAVMTGFSVSAKRAVLMYLIRMGAEVSGRVYDLLTSLAVSAAILLGAHPRSVYDVGFLLSFGAIFAIWAGETLWIHLTGKEKKGFHGKFLAAIWPGICIQLLTFPVLLTSYFEFPLYSVLINLWVIPLMSVVMGAGLLGSLCCLILPPFATVFLWISKLVLCFYEWNCQIMLQLPAARVITGEPGWVRICCYLAFLILAYALCWKKKRKLGTGFLLVGLCCLLGPCNQHRGELEITMVDVGQGDGIFFRMPGGWTCLVDGGSTSGQDLARYTLEPFLKSRGVGTLDYVFISHGDADHISGVQEMIERGRLGVPIKTLFLPEKRLWDEGLNGLARTARKNGVRVQCIKPGMAVRDEKGAVVSCLGPSEAYQGEPGNEASMILKLEYQRFSMLFTGDLEGAGEQDFLSGAYANGIYTVLKTAHHGSDGATTDQFLEQNHADVALISAGKDNPYGHPGEKLIKRLKKADMKIFCTKDTGAVTIRSDGKQMWIERFSGAGGNETG</sequence>
<dbReference type="OrthoDB" id="9761531at2"/>
<feature type="domain" description="Metallo-beta-lactamase" evidence="7">
    <location>
        <begin position="466"/>
        <end position="671"/>
    </location>
</feature>
<evidence type="ECO:0000256" key="3">
    <source>
        <dbReference type="ARBA" id="ARBA00022692"/>
    </source>
</evidence>
<dbReference type="PANTHER" id="PTHR30619">
    <property type="entry name" value="DNA INTERNALIZATION/COMPETENCE PROTEIN COMEC/REC2"/>
    <property type="match status" value="1"/>
</dbReference>
<keyword evidence="4 6" id="KW-1133">Transmembrane helix</keyword>
<dbReference type="Pfam" id="PF03772">
    <property type="entry name" value="Competence"/>
    <property type="match status" value="1"/>
</dbReference>
<reference evidence="8 9" key="1">
    <citation type="submission" date="2018-08" db="EMBL/GenBank/DDBJ databases">
        <title>A genome reference for cultivated species of the human gut microbiota.</title>
        <authorList>
            <person name="Zou Y."/>
            <person name="Xue W."/>
            <person name="Luo G."/>
        </authorList>
    </citation>
    <scope>NUCLEOTIDE SEQUENCE [LARGE SCALE GENOMIC DNA]</scope>
    <source>
        <strain evidence="8 9">AF37-2AT</strain>
    </source>
</reference>
<evidence type="ECO:0000313" key="8">
    <source>
        <dbReference type="EMBL" id="RGE87071.1"/>
    </source>
</evidence>
<gene>
    <name evidence="8" type="ORF">DW016_09040</name>
</gene>